<protein>
    <recommendedName>
        <fullName evidence="1">O-acyltransferase WSD1-like N-terminal domain-containing protein</fullName>
    </recommendedName>
</protein>
<dbReference type="GO" id="GO:0004144">
    <property type="term" value="F:diacylglycerol O-acyltransferase activity"/>
    <property type="evidence" value="ECO:0007669"/>
    <property type="project" value="InterPro"/>
</dbReference>
<dbReference type="SUPFAM" id="SSF52777">
    <property type="entry name" value="CoA-dependent acyltransferases"/>
    <property type="match status" value="1"/>
</dbReference>
<dbReference type="InterPro" id="IPR004255">
    <property type="entry name" value="O-acyltransferase_WSD1_N"/>
</dbReference>
<dbReference type="KEGG" id="aab:A4R43_27940"/>
<evidence type="ECO:0000259" key="1">
    <source>
        <dbReference type="Pfam" id="PF03007"/>
    </source>
</evidence>
<dbReference type="EMBL" id="CP015163">
    <property type="protein sequence ID" value="AXB45840.1"/>
    <property type="molecule type" value="Genomic_DNA"/>
</dbReference>
<dbReference type="Pfam" id="PF03007">
    <property type="entry name" value="WS_DGAT_cat"/>
    <property type="match status" value="1"/>
</dbReference>
<accession>A0A344LCR6</accession>
<gene>
    <name evidence="2" type="ORF">A4R43_27940</name>
</gene>
<reference evidence="2 3" key="1">
    <citation type="submission" date="2016-04" db="EMBL/GenBank/DDBJ databases">
        <title>Complete genome sequence and analysis of deep-sea sediment isolate, Amycolatopsis sp. WP1.</title>
        <authorList>
            <person name="Wang H."/>
            <person name="Chen S."/>
            <person name="Wu Q."/>
        </authorList>
    </citation>
    <scope>NUCLEOTIDE SEQUENCE [LARGE SCALE GENOMIC DNA]</scope>
    <source>
        <strain evidence="2 3">WP1</strain>
    </source>
</reference>
<organism evidence="2 3">
    <name type="scientific">Amycolatopsis albispora</name>
    <dbReference type="NCBI Taxonomy" id="1804986"/>
    <lineage>
        <taxon>Bacteria</taxon>
        <taxon>Bacillati</taxon>
        <taxon>Actinomycetota</taxon>
        <taxon>Actinomycetes</taxon>
        <taxon>Pseudonocardiales</taxon>
        <taxon>Pseudonocardiaceae</taxon>
        <taxon>Amycolatopsis</taxon>
    </lineage>
</organism>
<keyword evidence="3" id="KW-1185">Reference proteome</keyword>
<proteinExistence type="predicted"/>
<sequence length="64" mass="7616">MYAQQSTPSRMRELLELTGRWHSTLLDRRRPLWEVRLVEGFRDDRFAMYGKVHHALMDGASALR</sequence>
<evidence type="ECO:0000313" key="3">
    <source>
        <dbReference type="Proteomes" id="UP000250434"/>
    </source>
</evidence>
<dbReference type="GO" id="GO:0045017">
    <property type="term" value="P:glycerolipid biosynthetic process"/>
    <property type="evidence" value="ECO:0007669"/>
    <property type="project" value="InterPro"/>
</dbReference>
<dbReference type="AlphaFoldDB" id="A0A344LCR6"/>
<dbReference type="Proteomes" id="UP000250434">
    <property type="component" value="Chromosome"/>
</dbReference>
<feature type="domain" description="O-acyltransferase WSD1-like N-terminal" evidence="1">
    <location>
        <begin position="7"/>
        <end position="63"/>
    </location>
</feature>
<name>A0A344LCR6_9PSEU</name>
<evidence type="ECO:0000313" key="2">
    <source>
        <dbReference type="EMBL" id="AXB45840.1"/>
    </source>
</evidence>